<dbReference type="InterPro" id="IPR050951">
    <property type="entry name" value="Retrovirus_Pol_polyprotein"/>
</dbReference>
<dbReference type="AlphaFoldDB" id="A0A815PV78"/>
<feature type="compositionally biased region" description="Low complexity" evidence="7">
    <location>
        <begin position="533"/>
        <end position="546"/>
    </location>
</feature>
<dbReference type="Proteomes" id="UP000663852">
    <property type="component" value="Unassembled WGS sequence"/>
</dbReference>
<keyword evidence="3" id="KW-0540">Nuclease</keyword>
<evidence type="ECO:0000256" key="7">
    <source>
        <dbReference type="SAM" id="MobiDB-lite"/>
    </source>
</evidence>
<gene>
    <name evidence="9" type="ORF">EDS130_LOCUS39749</name>
</gene>
<dbReference type="Pfam" id="PF00665">
    <property type="entry name" value="rve"/>
    <property type="match status" value="1"/>
</dbReference>
<evidence type="ECO:0000256" key="4">
    <source>
        <dbReference type="ARBA" id="ARBA00022759"/>
    </source>
</evidence>
<accession>A0A815PV78</accession>
<keyword evidence="1" id="KW-0808">Transferase</keyword>
<dbReference type="InterPro" id="IPR043128">
    <property type="entry name" value="Rev_trsase/Diguanyl_cyclase"/>
</dbReference>
<dbReference type="GO" id="GO:0003676">
    <property type="term" value="F:nucleic acid binding"/>
    <property type="evidence" value="ECO:0007669"/>
    <property type="project" value="InterPro"/>
</dbReference>
<dbReference type="InterPro" id="IPR043502">
    <property type="entry name" value="DNA/RNA_pol_sf"/>
</dbReference>
<proteinExistence type="predicted"/>
<feature type="region of interest" description="Disordered" evidence="7">
    <location>
        <begin position="521"/>
        <end position="565"/>
    </location>
</feature>
<name>A0A815PV78_ADIRI</name>
<evidence type="ECO:0000256" key="2">
    <source>
        <dbReference type="ARBA" id="ARBA00022695"/>
    </source>
</evidence>
<dbReference type="Pfam" id="PF17917">
    <property type="entry name" value="RT_RNaseH"/>
    <property type="match status" value="1"/>
</dbReference>
<dbReference type="CDD" id="cd09274">
    <property type="entry name" value="RNase_HI_RT_Ty3"/>
    <property type="match status" value="1"/>
</dbReference>
<dbReference type="SUPFAM" id="SSF53098">
    <property type="entry name" value="Ribonuclease H-like"/>
    <property type="match status" value="1"/>
</dbReference>
<keyword evidence="4" id="KW-0255">Endonuclease</keyword>
<dbReference type="Gene3D" id="1.10.340.70">
    <property type="match status" value="2"/>
</dbReference>
<sequence length="977" mass="112936">MMNSTVKNRRVDRISILLQEFNIEKVIHIKGQHNCLADYLSRDPITREEELFGEDYGIAKQVKWEPTATVRVSDGTPPLVGAVLIRPKAKQLQDQDVMEITPFNQKKITTSTVEETTDQQAKSPPKVGRKYDFDMNKLEAEQMNDPIIKQKIAEVMNNPTKCSYEVKDGSLYKLVMMHIGSKTNKKIYHNHPLTGHFGVQRTYLKIKNKFCWPNMKQSITRYIQSCLPCQQHNASRLKKPGLLQPITPPEGLFQLIRGTSSDIIRSRHTFPQSVDGSNGEIKANKFLGGLSWYRKFIPGFASIAAPIHKITNLTKENKKNFKWEEPQHKAFLKLKQHLVTSPLFLDYPNDAYPVILTTDASKIGIGGTLQQNINGEMKNLYYHSQVTSSTQKRYDPIELEALAIWMCFQRMKPYLLGRSIIIYTDHCPLCNMMNSTVKNRRVDRISILLQEFNIEKVIHIKGQHNCLADYLSRHPITREEELFDEDYGIAKQVKWEPTNEVRVPVGTPLLVGAVLTRSKAKQLQTKQDQDVMETTPPEQEKTTTPPAEEKTDPQAQSPSKDDHNYEFDMERLKVEQTDDPTIEQKITEAKKNPTRCSYEFKEGLLYKLMPMRTNSKTKKKLIYVPSSMIDDLLRIYHNHPLAGHFGVQRTYLKIKNKFWWPNMKQSITRYIQSCLPCQQHNVSRVKKPGHLQPITPPEGPFQLVGMDYCGPLKSTPRGNQYVLCITDYFTRWVVAVAVPDCSAQTTAEALFNEYICRYGVPAAILSDQGTHFHNQLMEAMAKLVGYNHTYSTTYHPQSNGMIERFNATFIPQIAKLQDRENNNWDEFLTPVVFAYNTGIHSTTGYAPYELLFGREPRLSTDQPPSTFTFRKPNDYYEQLKKSMMIIHRNARRKMTDKQQQYKKRYDTQRKDPHYSINDRVLIRKHGLKNKLDPKYSVTPQIIVRDQHPVYIVQDESTHVETRVHVNDIRPIYSSQSN</sequence>
<dbReference type="GO" id="GO:0016787">
    <property type="term" value="F:hydrolase activity"/>
    <property type="evidence" value="ECO:0007669"/>
    <property type="project" value="UniProtKB-KW"/>
</dbReference>
<keyword evidence="5" id="KW-0378">Hydrolase</keyword>
<evidence type="ECO:0000256" key="3">
    <source>
        <dbReference type="ARBA" id="ARBA00022722"/>
    </source>
</evidence>
<reference evidence="9" key="1">
    <citation type="submission" date="2021-02" db="EMBL/GenBank/DDBJ databases">
        <authorList>
            <person name="Nowell W R."/>
        </authorList>
    </citation>
    <scope>NUCLEOTIDE SEQUENCE</scope>
</reference>
<dbReference type="GO" id="GO:0015074">
    <property type="term" value="P:DNA integration"/>
    <property type="evidence" value="ECO:0007669"/>
    <property type="project" value="InterPro"/>
</dbReference>
<dbReference type="OrthoDB" id="441971at2759"/>
<evidence type="ECO:0000256" key="1">
    <source>
        <dbReference type="ARBA" id="ARBA00022679"/>
    </source>
</evidence>
<feature type="domain" description="Integrase catalytic" evidence="8">
    <location>
        <begin position="696"/>
        <end position="855"/>
    </location>
</feature>
<dbReference type="InterPro" id="IPR012337">
    <property type="entry name" value="RNaseH-like_sf"/>
</dbReference>
<dbReference type="FunFam" id="3.30.420.10:FF:000032">
    <property type="entry name" value="Retrovirus-related Pol polyprotein from transposon 297-like Protein"/>
    <property type="match status" value="1"/>
</dbReference>
<dbReference type="GO" id="GO:0004519">
    <property type="term" value="F:endonuclease activity"/>
    <property type="evidence" value="ECO:0007669"/>
    <property type="project" value="UniProtKB-KW"/>
</dbReference>
<dbReference type="PANTHER" id="PTHR37984">
    <property type="entry name" value="PROTEIN CBG26694"/>
    <property type="match status" value="1"/>
</dbReference>
<dbReference type="EMBL" id="CAJNOJ010000455">
    <property type="protein sequence ID" value="CAF1454638.1"/>
    <property type="molecule type" value="Genomic_DNA"/>
</dbReference>
<keyword evidence="6" id="KW-0695">RNA-directed DNA polymerase</keyword>
<comment type="caution">
    <text evidence="9">The sequence shown here is derived from an EMBL/GenBank/DDBJ whole genome shotgun (WGS) entry which is preliminary data.</text>
</comment>
<evidence type="ECO:0000256" key="6">
    <source>
        <dbReference type="ARBA" id="ARBA00022918"/>
    </source>
</evidence>
<dbReference type="FunFam" id="1.10.340.70:FF:000001">
    <property type="entry name" value="Retrovirus-related Pol polyprotein from transposon gypsy-like Protein"/>
    <property type="match status" value="1"/>
</dbReference>
<dbReference type="SUPFAM" id="SSF56672">
    <property type="entry name" value="DNA/RNA polymerases"/>
    <property type="match status" value="1"/>
</dbReference>
<protein>
    <recommendedName>
        <fullName evidence="8">Integrase catalytic domain-containing protein</fullName>
    </recommendedName>
</protein>
<dbReference type="InterPro" id="IPR001584">
    <property type="entry name" value="Integrase_cat-core"/>
</dbReference>
<evidence type="ECO:0000256" key="5">
    <source>
        <dbReference type="ARBA" id="ARBA00022801"/>
    </source>
</evidence>
<organism evidence="9 10">
    <name type="scientific">Adineta ricciae</name>
    <name type="common">Rotifer</name>
    <dbReference type="NCBI Taxonomy" id="249248"/>
    <lineage>
        <taxon>Eukaryota</taxon>
        <taxon>Metazoa</taxon>
        <taxon>Spiralia</taxon>
        <taxon>Gnathifera</taxon>
        <taxon>Rotifera</taxon>
        <taxon>Eurotatoria</taxon>
        <taxon>Bdelloidea</taxon>
        <taxon>Adinetida</taxon>
        <taxon>Adinetidae</taxon>
        <taxon>Adineta</taxon>
    </lineage>
</organism>
<dbReference type="Gene3D" id="3.30.70.270">
    <property type="match status" value="1"/>
</dbReference>
<dbReference type="Pfam" id="PF17921">
    <property type="entry name" value="Integrase_H2C2"/>
    <property type="match status" value="2"/>
</dbReference>
<dbReference type="InterPro" id="IPR036397">
    <property type="entry name" value="RNaseH_sf"/>
</dbReference>
<dbReference type="Gene3D" id="3.30.420.10">
    <property type="entry name" value="Ribonuclease H-like superfamily/Ribonuclease H"/>
    <property type="match status" value="1"/>
</dbReference>
<dbReference type="InterPro" id="IPR041588">
    <property type="entry name" value="Integrase_H2C2"/>
</dbReference>
<dbReference type="InterPro" id="IPR041373">
    <property type="entry name" value="RT_RNaseH"/>
</dbReference>
<dbReference type="PROSITE" id="PS50994">
    <property type="entry name" value="INTEGRASE"/>
    <property type="match status" value="1"/>
</dbReference>
<evidence type="ECO:0000313" key="9">
    <source>
        <dbReference type="EMBL" id="CAF1454638.1"/>
    </source>
</evidence>
<evidence type="ECO:0000313" key="10">
    <source>
        <dbReference type="Proteomes" id="UP000663852"/>
    </source>
</evidence>
<keyword evidence="2" id="KW-0548">Nucleotidyltransferase</keyword>
<evidence type="ECO:0000259" key="8">
    <source>
        <dbReference type="PROSITE" id="PS50994"/>
    </source>
</evidence>
<dbReference type="PANTHER" id="PTHR37984:SF5">
    <property type="entry name" value="PROTEIN NYNRIN-LIKE"/>
    <property type="match status" value="1"/>
</dbReference>
<dbReference type="GO" id="GO:0003964">
    <property type="term" value="F:RNA-directed DNA polymerase activity"/>
    <property type="evidence" value="ECO:0007669"/>
    <property type="project" value="UniProtKB-KW"/>
</dbReference>